<feature type="transmembrane region" description="Helical" evidence="12">
    <location>
        <begin position="214"/>
        <end position="231"/>
    </location>
</feature>
<keyword evidence="9 12" id="KW-1133">Transmembrane helix</keyword>
<gene>
    <name evidence="15" type="ORF">SAMN02194393_03953</name>
</gene>
<dbReference type="InterPro" id="IPR001996">
    <property type="entry name" value="PTS_IIB_1"/>
</dbReference>
<evidence type="ECO:0000256" key="10">
    <source>
        <dbReference type="ARBA" id="ARBA00023136"/>
    </source>
</evidence>
<dbReference type="STRING" id="36842.SAMN02194393_03953"/>
<proteinExistence type="predicted"/>
<dbReference type="CDD" id="cd00212">
    <property type="entry name" value="PTS_IIB_glc"/>
    <property type="match status" value="1"/>
</dbReference>
<dbReference type="PROSITE" id="PS01035">
    <property type="entry name" value="PTS_EIIB_TYPE_1_CYS"/>
    <property type="match status" value="1"/>
</dbReference>
<dbReference type="GO" id="GO:0090589">
    <property type="term" value="F:protein-phosphocysteine-trehalose phosphotransferase system transporter activity"/>
    <property type="evidence" value="ECO:0007669"/>
    <property type="project" value="TreeGrafter"/>
</dbReference>
<feature type="transmembrane region" description="Helical" evidence="12">
    <location>
        <begin position="108"/>
        <end position="129"/>
    </location>
</feature>
<dbReference type="InterPro" id="IPR018113">
    <property type="entry name" value="PTrfase_EIIB_Cys"/>
</dbReference>
<keyword evidence="4" id="KW-0762">Sugar transport</keyword>
<dbReference type="InterPro" id="IPR003352">
    <property type="entry name" value="PTS_EIIC"/>
</dbReference>
<dbReference type="InterPro" id="IPR036878">
    <property type="entry name" value="Glu_permease_IIB"/>
</dbReference>
<keyword evidence="16" id="KW-1185">Reference proteome</keyword>
<evidence type="ECO:0000256" key="9">
    <source>
        <dbReference type="ARBA" id="ARBA00022989"/>
    </source>
</evidence>
<dbReference type="AlphaFoldDB" id="A0A1T5M5W0"/>
<dbReference type="InterPro" id="IPR013013">
    <property type="entry name" value="PTS_EIIC_1"/>
</dbReference>
<accession>A0A1T5M5W0</accession>
<dbReference type="RefSeq" id="WP_079494005.1">
    <property type="nucleotide sequence ID" value="NZ_FUZT01000010.1"/>
</dbReference>
<evidence type="ECO:0000256" key="6">
    <source>
        <dbReference type="ARBA" id="ARBA00022683"/>
    </source>
</evidence>
<dbReference type="GO" id="GO:0009401">
    <property type="term" value="P:phosphoenolpyruvate-dependent sugar phosphotransferase system"/>
    <property type="evidence" value="ECO:0007669"/>
    <property type="project" value="UniProtKB-KW"/>
</dbReference>
<dbReference type="FunFam" id="3.30.1360.60:FF:000001">
    <property type="entry name" value="PTS system glucose-specific IIBC component PtsG"/>
    <property type="match status" value="1"/>
</dbReference>
<keyword evidence="8" id="KW-0418">Kinase</keyword>
<evidence type="ECO:0000256" key="5">
    <source>
        <dbReference type="ARBA" id="ARBA00022679"/>
    </source>
</evidence>
<keyword evidence="2" id="KW-0813">Transport</keyword>
<evidence type="ECO:0000256" key="8">
    <source>
        <dbReference type="ARBA" id="ARBA00022777"/>
    </source>
</evidence>
<feature type="domain" description="PTS EIIB type-1" evidence="13">
    <location>
        <begin position="5"/>
        <end position="88"/>
    </location>
</feature>
<dbReference type="InterPro" id="IPR050558">
    <property type="entry name" value="PTS_Sugar-Specific_Components"/>
</dbReference>
<dbReference type="Gene3D" id="3.30.1360.60">
    <property type="entry name" value="Glucose permease domain IIB"/>
    <property type="match status" value="1"/>
</dbReference>
<comment type="subcellular location">
    <subcellularLocation>
        <location evidence="1">Cell membrane</location>
        <topology evidence="1">Multi-pass membrane protein</topology>
    </subcellularLocation>
</comment>
<evidence type="ECO:0000259" key="14">
    <source>
        <dbReference type="PROSITE" id="PS51103"/>
    </source>
</evidence>
<dbReference type="EMBL" id="FUZT01000010">
    <property type="protein sequence ID" value="SKC83612.1"/>
    <property type="molecule type" value="Genomic_DNA"/>
</dbReference>
<dbReference type="GO" id="GO:0016301">
    <property type="term" value="F:kinase activity"/>
    <property type="evidence" value="ECO:0007669"/>
    <property type="project" value="UniProtKB-KW"/>
</dbReference>
<sequence>MNEFQSVSKELIEKVGGLDNIQSVAHCMTRLRLTLADRSLVKDEELKELKFVKGVNDSSGQLQIIFGTGVVNKVYKEVNKIFRAEGKEEIKAEGGNTFQRISRLFGDIFIPIIPVIVASGVLMGVRSYLLGAGILTADSSWYKVLAILIDTGFAFLPALVAWSATKKFGGSPALGIVLGLMLISPNLPAAGAVGRGKVDPLMVDLLGINFALKSYHGSVLVAVVAGWLVSFSEEKIRKIIPNVVDMILTPILTLAISFFIIIFGIGPIVQILEGLLVSAFRFLFTIPLGIGGFIVGGLQQALVITGLHHALWVIDINFLEQFGMNLYQPVRNASVLGQAGACMAFALFAKDRKLKSSSVASTVGALFGITEPAIFGTNLVYGVPFLFGMLGSAVGGMFSTLIGLAAPGMGAAGIPGILYFIGEGLPLYLIQSVITIAVPLVLTTMYIKKKRI</sequence>
<dbReference type="GO" id="GO:0015771">
    <property type="term" value="P:trehalose transport"/>
    <property type="evidence" value="ECO:0007669"/>
    <property type="project" value="TreeGrafter"/>
</dbReference>
<feature type="transmembrane region" description="Helical" evidence="12">
    <location>
        <begin position="141"/>
        <end position="162"/>
    </location>
</feature>
<feature type="active site" description="Phosphocysteine intermediate; for EIIB activity" evidence="11">
    <location>
        <position position="27"/>
    </location>
</feature>
<dbReference type="Pfam" id="PF00367">
    <property type="entry name" value="PTS_EIIB"/>
    <property type="match status" value="1"/>
</dbReference>
<organism evidence="15 16">
    <name type="scientific">Maledivibacter halophilus</name>
    <dbReference type="NCBI Taxonomy" id="36842"/>
    <lineage>
        <taxon>Bacteria</taxon>
        <taxon>Bacillati</taxon>
        <taxon>Bacillota</taxon>
        <taxon>Clostridia</taxon>
        <taxon>Peptostreptococcales</taxon>
        <taxon>Caminicellaceae</taxon>
        <taxon>Maledivibacter</taxon>
    </lineage>
</organism>
<protein>
    <submittedName>
        <fullName evidence="15">PTS system, sucrose-specific IIC component</fullName>
    </submittedName>
</protein>
<feature type="transmembrane region" description="Helical" evidence="12">
    <location>
        <begin position="174"/>
        <end position="194"/>
    </location>
</feature>
<keyword evidence="10 12" id="KW-0472">Membrane</keyword>
<feature type="transmembrane region" description="Helical" evidence="12">
    <location>
        <begin position="331"/>
        <end position="349"/>
    </location>
</feature>
<evidence type="ECO:0000256" key="2">
    <source>
        <dbReference type="ARBA" id="ARBA00022448"/>
    </source>
</evidence>
<dbReference type="PROSITE" id="PS51103">
    <property type="entry name" value="PTS_EIIC_TYPE_1"/>
    <property type="match status" value="1"/>
</dbReference>
<dbReference type="PANTHER" id="PTHR30175">
    <property type="entry name" value="PHOSPHOTRANSFERASE SYSTEM TRANSPORT PROTEIN"/>
    <property type="match status" value="1"/>
</dbReference>
<feature type="transmembrane region" description="Helical" evidence="12">
    <location>
        <begin position="275"/>
        <end position="294"/>
    </location>
</feature>
<dbReference type="PANTHER" id="PTHR30175:SF7">
    <property type="entry name" value="NEGATIVE REGULATOR OF SACY ACTIVITY"/>
    <property type="match status" value="1"/>
</dbReference>
<evidence type="ECO:0000313" key="15">
    <source>
        <dbReference type="EMBL" id="SKC83612.1"/>
    </source>
</evidence>
<feature type="domain" description="PTS EIIC type-1" evidence="14">
    <location>
        <begin position="103"/>
        <end position="452"/>
    </location>
</feature>
<evidence type="ECO:0000256" key="12">
    <source>
        <dbReference type="SAM" id="Phobius"/>
    </source>
</evidence>
<feature type="transmembrane region" description="Helical" evidence="12">
    <location>
        <begin position="243"/>
        <end position="269"/>
    </location>
</feature>
<keyword evidence="3" id="KW-1003">Cell membrane</keyword>
<dbReference type="SUPFAM" id="SSF55604">
    <property type="entry name" value="Glucose permease domain IIB"/>
    <property type="match status" value="1"/>
</dbReference>
<dbReference type="Proteomes" id="UP000190285">
    <property type="component" value="Unassembled WGS sequence"/>
</dbReference>
<feature type="transmembrane region" description="Helical" evidence="12">
    <location>
        <begin position="398"/>
        <end position="421"/>
    </location>
</feature>
<dbReference type="GO" id="GO:0005886">
    <property type="term" value="C:plasma membrane"/>
    <property type="evidence" value="ECO:0007669"/>
    <property type="project" value="UniProtKB-SubCell"/>
</dbReference>
<dbReference type="PROSITE" id="PS51098">
    <property type="entry name" value="PTS_EIIB_TYPE_1"/>
    <property type="match status" value="1"/>
</dbReference>
<feature type="transmembrane region" description="Helical" evidence="12">
    <location>
        <begin position="427"/>
        <end position="447"/>
    </location>
</feature>
<evidence type="ECO:0000256" key="7">
    <source>
        <dbReference type="ARBA" id="ARBA00022692"/>
    </source>
</evidence>
<evidence type="ECO:0000259" key="13">
    <source>
        <dbReference type="PROSITE" id="PS51098"/>
    </source>
</evidence>
<reference evidence="15 16" key="1">
    <citation type="submission" date="2017-02" db="EMBL/GenBank/DDBJ databases">
        <authorList>
            <person name="Peterson S.W."/>
        </authorList>
    </citation>
    <scope>NUCLEOTIDE SEQUENCE [LARGE SCALE GENOMIC DNA]</scope>
    <source>
        <strain evidence="15 16">M1</strain>
    </source>
</reference>
<name>A0A1T5M5W0_9FIRM</name>
<dbReference type="Pfam" id="PF02378">
    <property type="entry name" value="PTS_EIIC"/>
    <property type="match status" value="1"/>
</dbReference>
<evidence type="ECO:0000256" key="3">
    <source>
        <dbReference type="ARBA" id="ARBA00022475"/>
    </source>
</evidence>
<dbReference type="GO" id="GO:0008982">
    <property type="term" value="F:protein-N(PI)-phosphohistidine-sugar phosphotransferase activity"/>
    <property type="evidence" value="ECO:0007669"/>
    <property type="project" value="InterPro"/>
</dbReference>
<dbReference type="OrthoDB" id="92465at2"/>
<evidence type="ECO:0000256" key="1">
    <source>
        <dbReference type="ARBA" id="ARBA00004651"/>
    </source>
</evidence>
<keyword evidence="6" id="KW-0598">Phosphotransferase system</keyword>
<evidence type="ECO:0000256" key="11">
    <source>
        <dbReference type="PROSITE-ProRule" id="PRU00421"/>
    </source>
</evidence>
<keyword evidence="5" id="KW-0808">Transferase</keyword>
<keyword evidence="7 12" id="KW-0812">Transmembrane</keyword>
<evidence type="ECO:0000256" key="4">
    <source>
        <dbReference type="ARBA" id="ARBA00022597"/>
    </source>
</evidence>
<evidence type="ECO:0000313" key="16">
    <source>
        <dbReference type="Proteomes" id="UP000190285"/>
    </source>
</evidence>